<organism evidence="7 8">
    <name type="scientific">Faecalicatena orotica</name>
    <dbReference type="NCBI Taxonomy" id="1544"/>
    <lineage>
        <taxon>Bacteria</taxon>
        <taxon>Bacillati</taxon>
        <taxon>Bacillota</taxon>
        <taxon>Clostridia</taxon>
        <taxon>Lachnospirales</taxon>
        <taxon>Lachnospiraceae</taxon>
        <taxon>Faecalicatena</taxon>
    </lineage>
</organism>
<dbReference type="Gene3D" id="2.30.42.10">
    <property type="match status" value="1"/>
</dbReference>
<accession>A0A2Y9C9M8</accession>
<keyword evidence="5" id="KW-1133">Transmembrane helix</keyword>
<feature type="compositionally biased region" description="Acidic residues" evidence="4">
    <location>
        <begin position="83"/>
        <end position="92"/>
    </location>
</feature>
<dbReference type="GO" id="GO:0004252">
    <property type="term" value="F:serine-type endopeptidase activity"/>
    <property type="evidence" value="ECO:0007669"/>
    <property type="project" value="InterPro"/>
</dbReference>
<feature type="domain" description="PDZ" evidence="6">
    <location>
        <begin position="321"/>
        <end position="412"/>
    </location>
</feature>
<evidence type="ECO:0000256" key="3">
    <source>
        <dbReference type="ARBA" id="ARBA00022801"/>
    </source>
</evidence>
<keyword evidence="8" id="KW-1185">Reference proteome</keyword>
<keyword evidence="3" id="KW-0378">Hydrolase</keyword>
<feature type="region of interest" description="Disordered" evidence="4">
    <location>
        <begin position="75"/>
        <end position="99"/>
    </location>
</feature>
<evidence type="ECO:0000313" key="7">
    <source>
        <dbReference type="EMBL" id="PWJ31191.1"/>
    </source>
</evidence>
<keyword evidence="2 7" id="KW-0645">Protease</keyword>
<dbReference type="InterPro" id="IPR001940">
    <property type="entry name" value="Peptidase_S1C"/>
</dbReference>
<evidence type="ECO:0000256" key="4">
    <source>
        <dbReference type="SAM" id="MobiDB-lite"/>
    </source>
</evidence>
<dbReference type="PANTHER" id="PTHR22939">
    <property type="entry name" value="SERINE PROTEASE FAMILY S1C HTRA-RELATED"/>
    <property type="match status" value="1"/>
</dbReference>
<dbReference type="Pfam" id="PF13180">
    <property type="entry name" value="PDZ_2"/>
    <property type="match status" value="1"/>
</dbReference>
<dbReference type="InterPro" id="IPR001478">
    <property type="entry name" value="PDZ"/>
</dbReference>
<dbReference type="PANTHER" id="PTHR22939:SF129">
    <property type="entry name" value="SERINE PROTEASE HTRA2, MITOCHONDRIAL"/>
    <property type="match status" value="1"/>
</dbReference>
<dbReference type="Gene3D" id="2.40.10.120">
    <property type="match status" value="1"/>
</dbReference>
<dbReference type="EMBL" id="QGDL01000002">
    <property type="protein sequence ID" value="PWJ31191.1"/>
    <property type="molecule type" value="Genomic_DNA"/>
</dbReference>
<dbReference type="InterPro" id="IPR009003">
    <property type="entry name" value="Peptidase_S1_PA"/>
</dbReference>
<dbReference type="InterPro" id="IPR036034">
    <property type="entry name" value="PDZ_sf"/>
</dbReference>
<dbReference type="SUPFAM" id="SSF50494">
    <property type="entry name" value="Trypsin-like serine proteases"/>
    <property type="match status" value="1"/>
</dbReference>
<dbReference type="SUPFAM" id="SSF50156">
    <property type="entry name" value="PDZ domain-like"/>
    <property type="match status" value="1"/>
</dbReference>
<dbReference type="AlphaFoldDB" id="A0A2Y9C9M8"/>
<dbReference type="GO" id="GO:0006508">
    <property type="term" value="P:proteolysis"/>
    <property type="evidence" value="ECO:0007669"/>
    <property type="project" value="UniProtKB-KW"/>
</dbReference>
<dbReference type="PRINTS" id="PR00834">
    <property type="entry name" value="PROTEASES2C"/>
</dbReference>
<keyword evidence="5" id="KW-0812">Transmembrane</keyword>
<evidence type="ECO:0000259" key="6">
    <source>
        <dbReference type="PROSITE" id="PS50106"/>
    </source>
</evidence>
<gene>
    <name evidence="7" type="ORF">A8806_10247</name>
</gene>
<sequence length="429" mass="46017">MPYDEDPKQKPEHGLEEQKEEQFSFLQETIKPKPVTRRKILTQLARVGIYGLIFGAFACLGFFALKPWAQTKLQGSPKTVTIPDDEEPETEPAQDPQAEVVQTPVLDAESYKEIMKSVYETAKDANKGVVSIQPVQADAALSSDGSGTQNSAAGIIVADNGQELLMLCENKICAEAEKWTVTFSDNSEYGVSLKKQDKNSGLAVFAVPRVKLTSTTWENIEVAALGNSNLTTKGDLVMALGNTFGYADGIGYGIVSSNEYQETLADGQRRVLATDIAAASNGTGILFNLSGEVIGMIKPGIWNETENNTAKAIAISDLKATIELLVNGDSVPYIGIYGTTINDAIAKEQEMPTGIYVTQVSTDSPAMAAGIQNGDVLQELAGEKLSNLLSYEKAVLECKVGQPVKLKGKRRGAGGYVDIDFTVTVGSLE</sequence>
<comment type="caution">
    <text evidence="7">The sequence shown here is derived from an EMBL/GenBank/DDBJ whole genome shotgun (WGS) entry which is preliminary data.</text>
</comment>
<dbReference type="OrthoDB" id="1765023at2"/>
<name>A0A2Y9C9M8_9FIRM</name>
<evidence type="ECO:0000256" key="2">
    <source>
        <dbReference type="ARBA" id="ARBA00022670"/>
    </source>
</evidence>
<evidence type="ECO:0000256" key="5">
    <source>
        <dbReference type="SAM" id="Phobius"/>
    </source>
</evidence>
<dbReference type="PROSITE" id="PS50106">
    <property type="entry name" value="PDZ"/>
    <property type="match status" value="1"/>
</dbReference>
<feature type="region of interest" description="Disordered" evidence="4">
    <location>
        <begin position="1"/>
        <end position="21"/>
    </location>
</feature>
<keyword evidence="5" id="KW-0472">Membrane</keyword>
<evidence type="ECO:0000313" key="8">
    <source>
        <dbReference type="Proteomes" id="UP000245845"/>
    </source>
</evidence>
<dbReference type="RefSeq" id="WP_109729915.1">
    <property type="nucleotide sequence ID" value="NZ_BAAACK010000006.1"/>
</dbReference>
<evidence type="ECO:0000256" key="1">
    <source>
        <dbReference type="ARBA" id="ARBA00010541"/>
    </source>
</evidence>
<dbReference type="SMART" id="SM00228">
    <property type="entry name" value="PDZ"/>
    <property type="match status" value="1"/>
</dbReference>
<feature type="transmembrane region" description="Helical" evidence="5">
    <location>
        <begin position="47"/>
        <end position="69"/>
    </location>
</feature>
<reference evidence="7 8" key="1">
    <citation type="submission" date="2018-05" db="EMBL/GenBank/DDBJ databases">
        <title>The Hungate 1000. A catalogue of reference genomes from the rumen microbiome.</title>
        <authorList>
            <person name="Kelly W."/>
        </authorList>
    </citation>
    <scope>NUCLEOTIDE SEQUENCE [LARGE SCALE GENOMIC DNA]</scope>
    <source>
        <strain evidence="7 8">NLAE-zl-C242</strain>
    </source>
</reference>
<proteinExistence type="inferred from homology"/>
<protein>
    <submittedName>
        <fullName evidence="7">Serine protease Do</fullName>
    </submittedName>
</protein>
<comment type="similarity">
    <text evidence="1">Belongs to the peptidase S1C family.</text>
</comment>
<dbReference type="Proteomes" id="UP000245845">
    <property type="component" value="Unassembled WGS sequence"/>
</dbReference>
<dbReference type="Pfam" id="PF13365">
    <property type="entry name" value="Trypsin_2"/>
    <property type="match status" value="1"/>
</dbReference>